<gene>
    <name evidence="1" type="ORF">GCM10022224_031260</name>
</gene>
<reference evidence="2" key="1">
    <citation type="journal article" date="2019" name="Int. J. Syst. Evol. Microbiol.">
        <title>The Global Catalogue of Microorganisms (GCM) 10K type strain sequencing project: providing services to taxonomists for standard genome sequencing and annotation.</title>
        <authorList>
            <consortium name="The Broad Institute Genomics Platform"/>
            <consortium name="The Broad Institute Genome Sequencing Center for Infectious Disease"/>
            <person name="Wu L."/>
            <person name="Ma J."/>
        </authorList>
    </citation>
    <scope>NUCLEOTIDE SEQUENCE [LARGE SCALE GENOMIC DNA]</scope>
    <source>
        <strain evidence="2">JCM 16904</strain>
    </source>
</reference>
<dbReference type="SUPFAM" id="SSF46955">
    <property type="entry name" value="Putative DNA-binding domain"/>
    <property type="match status" value="1"/>
</dbReference>
<evidence type="ECO:0008006" key="3">
    <source>
        <dbReference type="Google" id="ProtNLM"/>
    </source>
</evidence>
<evidence type="ECO:0000313" key="1">
    <source>
        <dbReference type="EMBL" id="GAA3664808.1"/>
    </source>
</evidence>
<comment type="caution">
    <text evidence="1">The sequence shown here is derived from an EMBL/GenBank/DDBJ whole genome shotgun (WGS) entry which is preliminary data.</text>
</comment>
<protein>
    <recommendedName>
        <fullName evidence="3">MerR, DNA binding</fullName>
    </recommendedName>
</protein>
<evidence type="ECO:0000313" key="2">
    <source>
        <dbReference type="Proteomes" id="UP001500902"/>
    </source>
</evidence>
<dbReference type="InterPro" id="IPR009061">
    <property type="entry name" value="DNA-bd_dom_put_sf"/>
</dbReference>
<keyword evidence="2" id="KW-1185">Reference proteome</keyword>
<name>A0ABP7BPZ4_9ACTN</name>
<sequence length="75" mass="7860">MTCSSTPAGTVIPDLRARAQAKIAEVEARISDLTTIRTALTHVVTAGCDSLTHCTCPDYPLPFADLAADRASEGN</sequence>
<dbReference type="Gene3D" id="1.10.1660.10">
    <property type="match status" value="1"/>
</dbReference>
<organism evidence="1 2">
    <name type="scientific">Nonomuraea antimicrobica</name>
    <dbReference type="NCBI Taxonomy" id="561173"/>
    <lineage>
        <taxon>Bacteria</taxon>
        <taxon>Bacillati</taxon>
        <taxon>Actinomycetota</taxon>
        <taxon>Actinomycetes</taxon>
        <taxon>Streptosporangiales</taxon>
        <taxon>Streptosporangiaceae</taxon>
        <taxon>Nonomuraea</taxon>
    </lineage>
</organism>
<proteinExistence type="predicted"/>
<accession>A0ABP7BPZ4</accession>
<dbReference type="RefSeq" id="WP_344877506.1">
    <property type="nucleotide sequence ID" value="NZ_BAAAZP010000058.1"/>
</dbReference>
<dbReference type="EMBL" id="BAAAZP010000058">
    <property type="protein sequence ID" value="GAA3664808.1"/>
    <property type="molecule type" value="Genomic_DNA"/>
</dbReference>
<dbReference type="Proteomes" id="UP001500902">
    <property type="component" value="Unassembled WGS sequence"/>
</dbReference>